<evidence type="ECO:0000256" key="2">
    <source>
        <dbReference type="ARBA" id="ARBA00022629"/>
    </source>
</evidence>
<dbReference type="OrthoDB" id="9805576at2"/>
<comment type="catalytic activity">
    <reaction evidence="8 10">
        <text>D-xylulose + ATP = D-xylulose 5-phosphate + ADP + H(+)</text>
        <dbReference type="Rhea" id="RHEA:10964"/>
        <dbReference type="ChEBI" id="CHEBI:15378"/>
        <dbReference type="ChEBI" id="CHEBI:17140"/>
        <dbReference type="ChEBI" id="CHEBI:30616"/>
        <dbReference type="ChEBI" id="CHEBI:57737"/>
        <dbReference type="ChEBI" id="CHEBI:456216"/>
        <dbReference type="EC" id="2.7.1.17"/>
    </reaction>
</comment>
<dbReference type="InterPro" id="IPR006000">
    <property type="entry name" value="Xylulokinase"/>
</dbReference>
<dbReference type="PANTHER" id="PTHR43095:SF5">
    <property type="entry name" value="XYLULOSE KINASE"/>
    <property type="match status" value="1"/>
</dbReference>
<dbReference type="AlphaFoldDB" id="A0A5R8KAI8"/>
<dbReference type="EMBL" id="VAUV01000023">
    <property type="protein sequence ID" value="TLD68549.1"/>
    <property type="molecule type" value="Genomic_DNA"/>
</dbReference>
<evidence type="ECO:0000256" key="7">
    <source>
        <dbReference type="ARBA" id="ARBA00023277"/>
    </source>
</evidence>
<keyword evidence="6 8" id="KW-0067">ATP-binding</keyword>
<sequence>MYFLGIDSGTQSTKAIVLDLETGNILAHSSHKYELIPGLPAGHLEQHPSDWTTATEKSIIDCLAQLGDARSRIAGIGISGQQHGLVVLDANDEVIRPAKLWCDTSTTRQCDEIAHEFGGQPGCISLAGNAMLPGYTLPKILWLKQNEPDNFSKIATVLLPHDYLNFWLTGIKRMEYGDASGTAALDIRTRTWNAEICNFVDPRLLSMLPPVGSSQDVHGTLRPELAEKWGISKDTIISAGGGDNMMGAIGTGNIKPGVITASFGTSGTLYATAAEPIIDGQGEVAAFCDSTDQWLPLVCTMNVTVVTEQLRQLFEWDLTQLESLVASAPAGADGITFLPYLNGERTPNLPNGSGVIHGLRPGNLTQANLARAAVEGATLGLAYGLNRFRELGINPTEIRLTGGGSQSPAWRQIAADIFNAEVVTLATAEGAALGAAIQAAFALQKRDTGHADYASLTDRLVTLDESTRCRPNPENAAFYKDLLETFTGLTSRLREVNYL</sequence>
<dbReference type="SUPFAM" id="SSF53067">
    <property type="entry name" value="Actin-like ATPase domain"/>
    <property type="match status" value="2"/>
</dbReference>
<dbReference type="HAMAP" id="MF_02220">
    <property type="entry name" value="XylB"/>
    <property type="match status" value="1"/>
</dbReference>
<keyword evidence="7 8" id="KW-0119">Carbohydrate metabolism</keyword>
<protein>
    <recommendedName>
        <fullName evidence="8 10">Xylulose kinase</fullName>
        <shortName evidence="8 10">Xylulokinase</shortName>
        <ecNumber evidence="8 10">2.7.1.17</ecNumber>
    </recommendedName>
</protein>
<feature type="domain" description="Carbohydrate kinase FGGY N-terminal" evidence="11">
    <location>
        <begin position="2"/>
        <end position="250"/>
    </location>
</feature>
<accession>A0A5R8KAI8</accession>
<evidence type="ECO:0000256" key="10">
    <source>
        <dbReference type="RuleBase" id="RU364073"/>
    </source>
</evidence>
<evidence type="ECO:0000256" key="9">
    <source>
        <dbReference type="RuleBase" id="RU003733"/>
    </source>
</evidence>
<dbReference type="InterPro" id="IPR018485">
    <property type="entry name" value="FGGY_C"/>
</dbReference>
<evidence type="ECO:0000256" key="6">
    <source>
        <dbReference type="ARBA" id="ARBA00022840"/>
    </source>
</evidence>
<dbReference type="PANTHER" id="PTHR43095">
    <property type="entry name" value="SUGAR KINASE"/>
    <property type="match status" value="1"/>
</dbReference>
<dbReference type="GO" id="GO:0004856">
    <property type="term" value="F:D-xylulokinase activity"/>
    <property type="evidence" value="ECO:0007669"/>
    <property type="project" value="UniProtKB-UniRule"/>
</dbReference>
<name>A0A5R8KAI8_9BACT</name>
<dbReference type="Pfam" id="PF02782">
    <property type="entry name" value="FGGY_C"/>
    <property type="match status" value="1"/>
</dbReference>
<dbReference type="NCBIfam" id="TIGR01312">
    <property type="entry name" value="XylB"/>
    <property type="match status" value="1"/>
</dbReference>
<evidence type="ECO:0000256" key="5">
    <source>
        <dbReference type="ARBA" id="ARBA00022777"/>
    </source>
</evidence>
<dbReference type="InterPro" id="IPR000577">
    <property type="entry name" value="Carb_kinase_FGGY"/>
</dbReference>
<feature type="active site" description="Proton acceptor" evidence="8">
    <location>
        <position position="243"/>
    </location>
</feature>
<dbReference type="CDD" id="cd07809">
    <property type="entry name" value="ASKHA_NBD_FGGY_BaXK-like"/>
    <property type="match status" value="1"/>
</dbReference>
<keyword evidence="3 8" id="KW-0808">Transferase</keyword>
<keyword evidence="2 8" id="KW-0859">Xylose metabolism</keyword>
<dbReference type="InterPro" id="IPR043129">
    <property type="entry name" value="ATPase_NBD"/>
</dbReference>
<dbReference type="InterPro" id="IPR018483">
    <property type="entry name" value="Carb_kinase_FGGY_CS"/>
</dbReference>
<dbReference type="PROSITE" id="PS00933">
    <property type="entry name" value="FGGY_KINASES_1"/>
    <property type="match status" value="1"/>
</dbReference>
<keyword evidence="4 8" id="KW-0547">Nucleotide-binding</keyword>
<evidence type="ECO:0000256" key="1">
    <source>
        <dbReference type="ARBA" id="ARBA00009156"/>
    </source>
</evidence>
<evidence type="ECO:0000313" key="13">
    <source>
        <dbReference type="EMBL" id="TLD68549.1"/>
    </source>
</evidence>
<proteinExistence type="inferred from homology"/>
<evidence type="ECO:0000256" key="4">
    <source>
        <dbReference type="ARBA" id="ARBA00022741"/>
    </source>
</evidence>
<dbReference type="PROSITE" id="PS00445">
    <property type="entry name" value="FGGY_KINASES_2"/>
    <property type="match status" value="1"/>
</dbReference>
<comment type="caution">
    <text evidence="13">The sequence shown here is derived from an EMBL/GenBank/DDBJ whole genome shotgun (WGS) entry which is preliminary data.</text>
</comment>
<evidence type="ECO:0000256" key="3">
    <source>
        <dbReference type="ARBA" id="ARBA00022679"/>
    </source>
</evidence>
<dbReference type="Proteomes" id="UP000306196">
    <property type="component" value="Unassembled WGS sequence"/>
</dbReference>
<dbReference type="GO" id="GO:0005524">
    <property type="term" value="F:ATP binding"/>
    <property type="evidence" value="ECO:0007669"/>
    <property type="project" value="UniProtKB-UniRule"/>
</dbReference>
<evidence type="ECO:0000259" key="11">
    <source>
        <dbReference type="Pfam" id="PF00370"/>
    </source>
</evidence>
<comment type="function">
    <text evidence="8">Catalyzes the phosphorylation of D-xylulose to D-xylulose 5-phosphate.</text>
</comment>
<feature type="domain" description="Carbohydrate kinase FGGY C-terminal" evidence="12">
    <location>
        <begin position="261"/>
        <end position="442"/>
    </location>
</feature>
<dbReference type="GO" id="GO:0042732">
    <property type="term" value="P:D-xylose metabolic process"/>
    <property type="evidence" value="ECO:0007669"/>
    <property type="project" value="UniProtKB-KW"/>
</dbReference>
<organism evidence="13 14">
    <name type="scientific">Phragmitibacter flavus</name>
    <dbReference type="NCBI Taxonomy" id="2576071"/>
    <lineage>
        <taxon>Bacteria</taxon>
        <taxon>Pseudomonadati</taxon>
        <taxon>Verrucomicrobiota</taxon>
        <taxon>Verrucomicrobiia</taxon>
        <taxon>Verrucomicrobiales</taxon>
        <taxon>Verrucomicrobiaceae</taxon>
        <taxon>Phragmitibacter</taxon>
    </lineage>
</organism>
<dbReference type="InterPro" id="IPR018484">
    <property type="entry name" value="FGGY_N"/>
</dbReference>
<keyword evidence="5 8" id="KW-0418">Kinase</keyword>
<comment type="similarity">
    <text evidence="1 8 9">Belongs to the FGGY kinase family.</text>
</comment>
<dbReference type="GO" id="GO:0005998">
    <property type="term" value="P:xylulose catabolic process"/>
    <property type="evidence" value="ECO:0007669"/>
    <property type="project" value="UniProtKB-UniRule"/>
</dbReference>
<dbReference type="Gene3D" id="3.30.420.40">
    <property type="match status" value="2"/>
</dbReference>
<dbReference type="InterPro" id="IPR050406">
    <property type="entry name" value="FGGY_Carb_Kinase"/>
</dbReference>
<feature type="site" description="Important for activity" evidence="8">
    <location>
        <position position="7"/>
    </location>
</feature>
<gene>
    <name evidence="8 10 13" type="primary">xylB</name>
    <name evidence="13" type="ORF">FEM03_22350</name>
</gene>
<evidence type="ECO:0000256" key="8">
    <source>
        <dbReference type="HAMAP-Rule" id="MF_02220"/>
    </source>
</evidence>
<reference evidence="13 14" key="1">
    <citation type="submission" date="2019-05" db="EMBL/GenBank/DDBJ databases">
        <title>Verrucobacter flavum gen. nov., sp. nov. a new member of the family Verrucomicrobiaceae.</title>
        <authorList>
            <person name="Szuroczki S."/>
            <person name="Abbaszade G."/>
            <person name="Szabo A."/>
            <person name="Felfoldi T."/>
            <person name="Schumann P."/>
            <person name="Boka K."/>
            <person name="Keki Z."/>
            <person name="Toumi M."/>
            <person name="Toth E."/>
        </authorList>
    </citation>
    <scope>NUCLEOTIDE SEQUENCE [LARGE SCALE GENOMIC DNA]</scope>
    <source>
        <strain evidence="13 14">MG-N-17</strain>
    </source>
</reference>
<dbReference type="Pfam" id="PF00370">
    <property type="entry name" value="FGGY_N"/>
    <property type="match status" value="1"/>
</dbReference>
<dbReference type="RefSeq" id="WP_138088538.1">
    <property type="nucleotide sequence ID" value="NZ_VAUV01000023.1"/>
</dbReference>
<dbReference type="EC" id="2.7.1.17" evidence="8 10"/>
<evidence type="ECO:0000259" key="12">
    <source>
        <dbReference type="Pfam" id="PF02782"/>
    </source>
</evidence>
<keyword evidence="14" id="KW-1185">Reference proteome</keyword>
<dbReference type="PIRSF" id="PIRSF000538">
    <property type="entry name" value="GlpK"/>
    <property type="match status" value="1"/>
</dbReference>
<evidence type="ECO:0000313" key="14">
    <source>
        <dbReference type="Proteomes" id="UP000306196"/>
    </source>
</evidence>
<feature type="binding site" evidence="8">
    <location>
        <begin position="82"/>
        <end position="83"/>
    </location>
    <ligand>
        <name>substrate</name>
    </ligand>
</feature>